<keyword evidence="3" id="KW-1185">Reference proteome</keyword>
<dbReference type="PANTHER" id="PTHR45661">
    <property type="entry name" value="SURFACE ANTIGEN"/>
    <property type="match status" value="1"/>
</dbReference>
<dbReference type="InterPro" id="IPR026906">
    <property type="entry name" value="LRR_5"/>
</dbReference>
<feature type="chain" id="PRO_5037899769" evidence="1">
    <location>
        <begin position="26"/>
        <end position="466"/>
    </location>
</feature>
<dbReference type="EMBL" id="JAEQMG010000201">
    <property type="protein sequence ID" value="MBK6090346.1"/>
    <property type="molecule type" value="Genomic_DNA"/>
</dbReference>
<name>A0A935C4N2_9FIRM</name>
<dbReference type="Pfam" id="PF13306">
    <property type="entry name" value="LRR_5"/>
    <property type="match status" value="3"/>
</dbReference>
<dbReference type="Pfam" id="PF00404">
    <property type="entry name" value="Dockerin_1"/>
    <property type="match status" value="1"/>
</dbReference>
<proteinExistence type="predicted"/>
<dbReference type="PANTHER" id="PTHR45661:SF3">
    <property type="entry name" value="IG-LIKE DOMAIN-CONTAINING PROTEIN"/>
    <property type="match status" value="1"/>
</dbReference>
<dbReference type="InterPro" id="IPR002105">
    <property type="entry name" value="Dockerin_1_rpt"/>
</dbReference>
<dbReference type="InterPro" id="IPR036439">
    <property type="entry name" value="Dockerin_dom_sf"/>
</dbReference>
<reference evidence="2" key="1">
    <citation type="submission" date="2021-01" db="EMBL/GenBank/DDBJ databases">
        <title>Genome public.</title>
        <authorList>
            <person name="Liu C."/>
            <person name="Sun Q."/>
        </authorList>
    </citation>
    <scope>NUCLEOTIDE SEQUENCE</scope>
    <source>
        <strain evidence="2">M6</strain>
    </source>
</reference>
<keyword evidence="1" id="KW-0732">Signal</keyword>
<feature type="signal peptide" evidence="1">
    <location>
        <begin position="1"/>
        <end position="25"/>
    </location>
</feature>
<evidence type="ECO:0000313" key="2">
    <source>
        <dbReference type="EMBL" id="MBK6090346.1"/>
    </source>
</evidence>
<dbReference type="AlphaFoldDB" id="A0A935C4N2"/>
<sequence length="466" mass="49794">MKKLWCCIMVCMMLFTSFFSFQVHAAHEDFDVQSGVLIKYNGSDADVTVPAHITAIGNEAFADNTKVQSVRLNDTVRVIGDRAFYGCSSLYSVTQGDNITEVGDLAFYGTPYLDNSGDKYVMLGSVLLWYNGTSDGVTIPSRCTSVASYAFARCEYLKSFTAYDGLTNIGTGTFYGCSKLESVNLPLTLSAVGAYAFDGTPYLKNAGEYAVAGDGVLLRYQGSDTEIELPDTIKRIASHAFVSSKLRSVTIPESVYAIDAYAFADCTGLETVQNSEGLVTIGDGAFRGCKSLAQFKTPESLSYIGQLAFNGDSAIDSAVLRGDHLTVSYNAFKGCDAMRYVLLSDGVAQLYDNAFDGCTALEGISISPKTTDISVSALSGCTNAVVCCEQDSEAETALSGHLINNVMGDADSSGVLDVVDATTIQCYIAYLVKLNGAQTASSDVNFDGTINIMDAYICQLKSVHLL</sequence>
<dbReference type="InterPro" id="IPR053139">
    <property type="entry name" value="Surface_bspA-like"/>
</dbReference>
<protein>
    <submittedName>
        <fullName evidence="2">Leucine-rich repeat protein</fullName>
    </submittedName>
</protein>
<dbReference type="SUPFAM" id="SSF63446">
    <property type="entry name" value="Type I dockerin domain"/>
    <property type="match status" value="1"/>
</dbReference>
<dbReference type="InterPro" id="IPR032675">
    <property type="entry name" value="LRR_dom_sf"/>
</dbReference>
<gene>
    <name evidence="2" type="ORF">JKK62_17205</name>
</gene>
<accession>A0A935C4N2</accession>
<dbReference type="CDD" id="cd14256">
    <property type="entry name" value="Dockerin_I"/>
    <property type="match status" value="1"/>
</dbReference>
<dbReference type="SUPFAM" id="SSF52058">
    <property type="entry name" value="L domain-like"/>
    <property type="match status" value="1"/>
</dbReference>
<organism evidence="2 3">
    <name type="scientific">Ruminococcus difficilis</name>
    <dbReference type="NCBI Taxonomy" id="2763069"/>
    <lineage>
        <taxon>Bacteria</taxon>
        <taxon>Bacillati</taxon>
        <taxon>Bacillota</taxon>
        <taxon>Clostridia</taxon>
        <taxon>Eubacteriales</taxon>
        <taxon>Oscillospiraceae</taxon>
        <taxon>Ruminococcus</taxon>
    </lineage>
</organism>
<dbReference type="GO" id="GO:0000272">
    <property type="term" value="P:polysaccharide catabolic process"/>
    <property type="evidence" value="ECO:0007669"/>
    <property type="project" value="InterPro"/>
</dbReference>
<dbReference type="GO" id="GO:0004553">
    <property type="term" value="F:hydrolase activity, hydrolyzing O-glycosyl compounds"/>
    <property type="evidence" value="ECO:0007669"/>
    <property type="project" value="InterPro"/>
</dbReference>
<dbReference type="Proteomes" id="UP000633365">
    <property type="component" value="Unassembled WGS sequence"/>
</dbReference>
<comment type="caution">
    <text evidence="2">The sequence shown here is derived from an EMBL/GenBank/DDBJ whole genome shotgun (WGS) entry which is preliminary data.</text>
</comment>
<dbReference type="RefSeq" id="WP_186833524.1">
    <property type="nucleotide sequence ID" value="NZ_JAEQMG010000201.1"/>
</dbReference>
<dbReference type="Gene3D" id="1.10.1330.10">
    <property type="entry name" value="Dockerin domain"/>
    <property type="match status" value="1"/>
</dbReference>
<evidence type="ECO:0000256" key="1">
    <source>
        <dbReference type="SAM" id="SignalP"/>
    </source>
</evidence>
<dbReference type="Gene3D" id="3.80.10.10">
    <property type="entry name" value="Ribonuclease Inhibitor"/>
    <property type="match status" value="3"/>
</dbReference>
<evidence type="ECO:0000313" key="3">
    <source>
        <dbReference type="Proteomes" id="UP000633365"/>
    </source>
</evidence>